<name>A0A8J8SGB8_9FIRM</name>
<dbReference type="AlphaFoldDB" id="A0A8J8SGB8"/>
<dbReference type="Gene3D" id="2.80.10.50">
    <property type="match status" value="2"/>
</dbReference>
<dbReference type="GO" id="GO:0005975">
    <property type="term" value="P:carbohydrate metabolic process"/>
    <property type="evidence" value="ECO:0007669"/>
    <property type="project" value="InterPro"/>
</dbReference>
<evidence type="ECO:0000256" key="1">
    <source>
        <dbReference type="ARBA" id="ARBA00006865"/>
    </source>
</evidence>
<feature type="domain" description="GH16" evidence="3">
    <location>
        <begin position="20"/>
        <end position="248"/>
    </location>
</feature>
<comment type="similarity">
    <text evidence="1">Belongs to the glycosyl hydrolase 16 family.</text>
</comment>
<dbReference type="Gene3D" id="2.60.120.200">
    <property type="match status" value="1"/>
</dbReference>
<keyword evidence="2" id="KW-0732">Signal</keyword>
<dbReference type="KEGG" id="vpy:HZI73_07935"/>
<evidence type="ECO:0000313" key="5">
    <source>
        <dbReference type="Proteomes" id="UP000683246"/>
    </source>
</evidence>
<dbReference type="PROSITE" id="PS51762">
    <property type="entry name" value="GH16_2"/>
    <property type="match status" value="1"/>
</dbReference>
<dbReference type="InterPro" id="IPR050546">
    <property type="entry name" value="Glycosyl_Hydrlase_16"/>
</dbReference>
<dbReference type="Proteomes" id="UP000683246">
    <property type="component" value="Chromosome"/>
</dbReference>
<dbReference type="GO" id="GO:0004553">
    <property type="term" value="F:hydrolase activity, hydrolyzing O-glycosyl compounds"/>
    <property type="evidence" value="ECO:0007669"/>
    <property type="project" value="InterPro"/>
</dbReference>
<accession>A0A8J8SGB8</accession>
<evidence type="ECO:0000256" key="2">
    <source>
        <dbReference type="SAM" id="SignalP"/>
    </source>
</evidence>
<organism evidence="4 5">
    <name type="scientific">Vallitalea pronyensis</name>
    <dbReference type="NCBI Taxonomy" id="1348613"/>
    <lineage>
        <taxon>Bacteria</taxon>
        <taxon>Bacillati</taxon>
        <taxon>Bacillota</taxon>
        <taxon>Clostridia</taxon>
        <taxon>Lachnospirales</taxon>
        <taxon>Vallitaleaceae</taxon>
        <taxon>Vallitalea</taxon>
    </lineage>
</organism>
<dbReference type="EMBL" id="CP058649">
    <property type="protein sequence ID" value="QUI22229.1"/>
    <property type="molecule type" value="Genomic_DNA"/>
</dbReference>
<dbReference type="PANTHER" id="PTHR10963:SF55">
    <property type="entry name" value="GLYCOSIDE HYDROLASE FAMILY 16 PROTEIN"/>
    <property type="match status" value="1"/>
</dbReference>
<dbReference type="InterPro" id="IPR008999">
    <property type="entry name" value="Actin-crosslinking"/>
</dbReference>
<evidence type="ECO:0000313" key="4">
    <source>
        <dbReference type="EMBL" id="QUI22229.1"/>
    </source>
</evidence>
<reference evidence="4" key="1">
    <citation type="submission" date="2020-07" db="EMBL/GenBank/DDBJ databases">
        <title>Vallitalea pronyensis genome.</title>
        <authorList>
            <person name="Postec A."/>
        </authorList>
    </citation>
    <scope>NUCLEOTIDE SEQUENCE</scope>
    <source>
        <strain evidence="4">FatNI3</strain>
    </source>
</reference>
<dbReference type="InterPro" id="IPR013320">
    <property type="entry name" value="ConA-like_dom_sf"/>
</dbReference>
<feature type="signal peptide" evidence="2">
    <location>
        <begin position="1"/>
        <end position="24"/>
    </location>
</feature>
<dbReference type="RefSeq" id="WP_212697711.1">
    <property type="nucleotide sequence ID" value="NZ_CP058649.1"/>
</dbReference>
<evidence type="ECO:0000259" key="3">
    <source>
        <dbReference type="PROSITE" id="PS51762"/>
    </source>
</evidence>
<dbReference type="PANTHER" id="PTHR10963">
    <property type="entry name" value="GLYCOSYL HYDROLASE-RELATED"/>
    <property type="match status" value="1"/>
</dbReference>
<sequence>MKKVILSCLTVMFVLLMQTKTVEAAPPGSGWTQVFGDEFNDYTVDTNKWRVSDNLDYDKDGNKCWFYPSNVKEDGNSLVIENHWYASPGAHGEVYSGGWITSKKEFNKGYFEARIRLDWADQHFWPTFWMWKWQPTSPNEFDIMEYTHWHTHPSQSHHYPNKTGKTSQASNTPVSEWHVWGLLWTDTEVSFYIDGVKQFSSERPDVAQTDWLPMIFSCSPNRDNQPARTGKYPRLFVDWVRVWQGGSAPPVTTAPIGKTIALIAQGPNKYISASQSLDSANWPVVANKSSVGNAEKFKVVDAGNGYIALQNVANGKYVCSDEHLDATNWRLYANRSTIGDWEKFTWHPVSGGVALRAKGNGKYICSDRYLNATNWPLAANRNTIGAWEKFSWEIK</sequence>
<protein>
    <submittedName>
        <fullName evidence="4">Family 16 glycosylhydrolase</fullName>
    </submittedName>
</protein>
<feature type="chain" id="PRO_5035265015" evidence="2">
    <location>
        <begin position="25"/>
        <end position="395"/>
    </location>
</feature>
<proteinExistence type="inferred from homology"/>
<dbReference type="Pfam" id="PF00722">
    <property type="entry name" value="Glyco_hydro_16"/>
    <property type="match status" value="1"/>
</dbReference>
<keyword evidence="5" id="KW-1185">Reference proteome</keyword>
<dbReference type="InterPro" id="IPR000757">
    <property type="entry name" value="Beta-glucanase-like"/>
</dbReference>
<dbReference type="SUPFAM" id="SSF50405">
    <property type="entry name" value="Actin-crosslinking proteins"/>
    <property type="match status" value="1"/>
</dbReference>
<gene>
    <name evidence="4" type="ORF">HZI73_07935</name>
</gene>
<dbReference type="CDD" id="cd00257">
    <property type="entry name" value="beta-trefoil_FSCN-like"/>
    <property type="match status" value="1"/>
</dbReference>
<dbReference type="SUPFAM" id="SSF49899">
    <property type="entry name" value="Concanavalin A-like lectins/glucanases"/>
    <property type="match status" value="1"/>
</dbReference>